<name>A0ABW3YM26_9ACTN</name>
<dbReference type="RefSeq" id="WP_377578369.1">
    <property type="nucleotide sequence ID" value="NZ_JBHTMP010000088.1"/>
</dbReference>
<evidence type="ECO:0000313" key="2">
    <source>
        <dbReference type="EMBL" id="MFD1325653.1"/>
    </source>
</evidence>
<proteinExistence type="predicted"/>
<sequence>MATATLVFLIIGGVGLAVLTIALLGAELFSFGHPDVDGPVSLEAVAGFVGALGFGGAIASELLDASTPGLIAVAAGIGVLAAVPTGWLAVRFARAARNMRTDETPTRHHLVGAIGVVVTPIPAVGYGEVRVRVGGQPVKLNARSGEPVPTGTQVFVIEALSDTSVLVEKTPQII</sequence>
<protein>
    <submittedName>
        <fullName evidence="2">NfeD family protein</fullName>
    </submittedName>
</protein>
<comment type="caution">
    <text evidence="2">The sequence shown here is derived from an EMBL/GenBank/DDBJ whole genome shotgun (WGS) entry which is preliminary data.</text>
</comment>
<keyword evidence="3" id="KW-1185">Reference proteome</keyword>
<evidence type="ECO:0000256" key="1">
    <source>
        <dbReference type="SAM" id="Phobius"/>
    </source>
</evidence>
<keyword evidence="1" id="KW-1133">Transmembrane helix</keyword>
<reference evidence="3" key="1">
    <citation type="journal article" date="2019" name="Int. J. Syst. Evol. Microbiol.">
        <title>The Global Catalogue of Microorganisms (GCM) 10K type strain sequencing project: providing services to taxonomists for standard genome sequencing and annotation.</title>
        <authorList>
            <consortium name="The Broad Institute Genomics Platform"/>
            <consortium name="The Broad Institute Genome Sequencing Center for Infectious Disease"/>
            <person name="Wu L."/>
            <person name="Ma J."/>
        </authorList>
    </citation>
    <scope>NUCLEOTIDE SEQUENCE [LARGE SCALE GENOMIC DNA]</scope>
    <source>
        <strain evidence="3">JCM 31037</strain>
    </source>
</reference>
<feature type="transmembrane region" description="Helical" evidence="1">
    <location>
        <begin position="6"/>
        <end position="29"/>
    </location>
</feature>
<dbReference type="EMBL" id="JBHTMP010000088">
    <property type="protein sequence ID" value="MFD1325653.1"/>
    <property type="molecule type" value="Genomic_DNA"/>
</dbReference>
<evidence type="ECO:0000313" key="3">
    <source>
        <dbReference type="Proteomes" id="UP001597260"/>
    </source>
</evidence>
<organism evidence="2 3">
    <name type="scientific">Micromonospora sonneratiae</name>
    <dbReference type="NCBI Taxonomy" id="1184706"/>
    <lineage>
        <taxon>Bacteria</taxon>
        <taxon>Bacillati</taxon>
        <taxon>Actinomycetota</taxon>
        <taxon>Actinomycetes</taxon>
        <taxon>Micromonosporales</taxon>
        <taxon>Micromonosporaceae</taxon>
        <taxon>Micromonospora</taxon>
    </lineage>
</organism>
<dbReference type="InterPro" id="IPR012340">
    <property type="entry name" value="NA-bd_OB-fold"/>
</dbReference>
<accession>A0ABW3YM26</accession>
<keyword evidence="1" id="KW-0812">Transmembrane</keyword>
<dbReference type="Gene3D" id="2.40.50.140">
    <property type="entry name" value="Nucleic acid-binding proteins"/>
    <property type="match status" value="1"/>
</dbReference>
<feature type="transmembrane region" description="Helical" evidence="1">
    <location>
        <begin position="41"/>
        <end position="63"/>
    </location>
</feature>
<feature type="transmembrane region" description="Helical" evidence="1">
    <location>
        <begin position="69"/>
        <end position="90"/>
    </location>
</feature>
<keyword evidence="1" id="KW-0472">Membrane</keyword>
<gene>
    <name evidence="2" type="ORF">ACFQ4H_31685</name>
</gene>
<dbReference type="Proteomes" id="UP001597260">
    <property type="component" value="Unassembled WGS sequence"/>
</dbReference>